<dbReference type="KEGG" id="pchm:VFPPC_16621"/>
<dbReference type="RefSeq" id="XP_018139894.1">
    <property type="nucleotide sequence ID" value="XM_018294374.1"/>
</dbReference>
<dbReference type="Proteomes" id="UP000078397">
    <property type="component" value="Unassembled WGS sequence"/>
</dbReference>
<sequence>MDPGNSQTLMAMARHVKCVSARADAKRNETKNMKILISISPEAISLEAVNSSHETMYSRMSPSRHFRSLDLSTDVRPW</sequence>
<dbReference type="AlphaFoldDB" id="A0A179FA35"/>
<keyword evidence="2" id="KW-1185">Reference proteome</keyword>
<proteinExistence type="predicted"/>
<protein>
    <submittedName>
        <fullName evidence="1">Uncharacterized protein</fullName>
    </submittedName>
</protein>
<gene>
    <name evidence="1" type="ORF">VFPPC_16621</name>
</gene>
<accession>A0A179FA35</accession>
<dbReference type="GeneID" id="28858368"/>
<name>A0A179FA35_METCM</name>
<organism evidence="1 2">
    <name type="scientific">Pochonia chlamydosporia 170</name>
    <dbReference type="NCBI Taxonomy" id="1380566"/>
    <lineage>
        <taxon>Eukaryota</taxon>
        <taxon>Fungi</taxon>
        <taxon>Dikarya</taxon>
        <taxon>Ascomycota</taxon>
        <taxon>Pezizomycotina</taxon>
        <taxon>Sordariomycetes</taxon>
        <taxon>Hypocreomycetidae</taxon>
        <taxon>Hypocreales</taxon>
        <taxon>Clavicipitaceae</taxon>
        <taxon>Pochonia</taxon>
    </lineage>
</organism>
<comment type="caution">
    <text evidence="1">The sequence shown here is derived from an EMBL/GenBank/DDBJ whole genome shotgun (WGS) entry which is preliminary data.</text>
</comment>
<dbReference type="EMBL" id="LSBJ02000007">
    <property type="protein sequence ID" value="OAQ62190.1"/>
    <property type="molecule type" value="Genomic_DNA"/>
</dbReference>
<evidence type="ECO:0000313" key="1">
    <source>
        <dbReference type="EMBL" id="OAQ62190.1"/>
    </source>
</evidence>
<reference evidence="1 2" key="1">
    <citation type="journal article" date="2016" name="PLoS Pathog.">
        <title>Biosynthesis of antibiotic leucinostatins in bio-control fungus Purpureocillium lilacinum and their inhibition on phytophthora revealed by genome mining.</title>
        <authorList>
            <person name="Wang G."/>
            <person name="Liu Z."/>
            <person name="Lin R."/>
            <person name="Li E."/>
            <person name="Mao Z."/>
            <person name="Ling J."/>
            <person name="Yang Y."/>
            <person name="Yin W.B."/>
            <person name="Xie B."/>
        </authorList>
    </citation>
    <scope>NUCLEOTIDE SEQUENCE [LARGE SCALE GENOMIC DNA]</scope>
    <source>
        <strain evidence="1">170</strain>
    </source>
</reference>
<evidence type="ECO:0000313" key="2">
    <source>
        <dbReference type="Proteomes" id="UP000078397"/>
    </source>
</evidence>